<feature type="domain" description="Response regulatory" evidence="7">
    <location>
        <begin position="7"/>
        <end position="126"/>
    </location>
</feature>
<sequence length="461" mass="51145">MDKPDRVILIIEDDEGLQSQLKWHFDDFDTTIVCVSDREAALAAVRQHEPMVIIQDLGLPPDPEGVSEGFRCVSDILSLTGQAKIIVLTGKDDHNNALRSIELGAFDFYIKPIDTDQLDHVVNRAFHVSELEYENKMRSSAQGTVGGIITNHPDMLSVCRLVEKIAPSEVTCTLIGESGTGKEVLAKALHSLSQRSGESFAAINCAAIPENLMESELFGHEKGAFTGADRTRPGRIEVADGGTLFLDEIGDMPMPLQSKLLRFLQERVIERVGGRSGIPVDVRVICATNKNLESMVREGTFREDLFYRIAEMVIDIPPLRDRPGDKAVLARHFLTKYAVDRYAGVTGYTDEAIASIEAYDWPGNVREMENKVKRAIVLADSKHIRSSDLGLKQQEDSHIGLNLRDVRQTAERKAVMQALSITNNNISAAAKYLGITRPTLYDMIKKYALNPDNPSISRDRT</sequence>
<dbReference type="CDD" id="cd00009">
    <property type="entry name" value="AAA"/>
    <property type="match status" value="1"/>
</dbReference>
<dbReference type="FunFam" id="3.40.50.300:FF:000006">
    <property type="entry name" value="DNA-binding transcriptional regulator NtrC"/>
    <property type="match status" value="1"/>
</dbReference>
<feature type="domain" description="Sigma-54 factor interaction" evidence="6">
    <location>
        <begin position="148"/>
        <end position="377"/>
    </location>
</feature>
<feature type="modified residue" description="4-aspartylphosphate" evidence="5">
    <location>
        <position position="56"/>
    </location>
</feature>
<dbReference type="InterPro" id="IPR009057">
    <property type="entry name" value="Homeodomain-like_sf"/>
</dbReference>
<dbReference type="Gene3D" id="1.10.10.60">
    <property type="entry name" value="Homeodomain-like"/>
    <property type="match status" value="1"/>
</dbReference>
<dbReference type="PANTHER" id="PTHR32071">
    <property type="entry name" value="TRANSCRIPTIONAL REGULATORY PROTEIN"/>
    <property type="match status" value="1"/>
</dbReference>
<dbReference type="InterPro" id="IPR003593">
    <property type="entry name" value="AAA+_ATPase"/>
</dbReference>
<evidence type="ECO:0000313" key="8">
    <source>
        <dbReference type="EMBL" id="GGX49746.1"/>
    </source>
</evidence>
<dbReference type="GO" id="GO:0005524">
    <property type="term" value="F:ATP binding"/>
    <property type="evidence" value="ECO:0007669"/>
    <property type="project" value="UniProtKB-KW"/>
</dbReference>
<dbReference type="Pfam" id="PF00158">
    <property type="entry name" value="Sigma54_activat"/>
    <property type="match status" value="1"/>
</dbReference>
<keyword evidence="9" id="KW-1185">Reference proteome</keyword>
<dbReference type="GO" id="GO:0006355">
    <property type="term" value="P:regulation of DNA-templated transcription"/>
    <property type="evidence" value="ECO:0007669"/>
    <property type="project" value="InterPro"/>
</dbReference>
<dbReference type="EMBL" id="BMXR01000003">
    <property type="protein sequence ID" value="GGX49746.1"/>
    <property type="molecule type" value="Genomic_DNA"/>
</dbReference>
<dbReference type="PRINTS" id="PR01590">
    <property type="entry name" value="HTHFIS"/>
</dbReference>
<keyword evidence="3" id="KW-0805">Transcription regulation</keyword>
<name>A0A918K4W9_9GAMM</name>
<dbReference type="InterPro" id="IPR025943">
    <property type="entry name" value="Sigma_54_int_dom_ATP-bd_2"/>
</dbReference>
<dbReference type="SMART" id="SM00448">
    <property type="entry name" value="REC"/>
    <property type="match status" value="1"/>
</dbReference>
<dbReference type="Pfam" id="PF25601">
    <property type="entry name" value="AAA_lid_14"/>
    <property type="match status" value="1"/>
</dbReference>
<dbReference type="InterPro" id="IPR002197">
    <property type="entry name" value="HTH_Fis"/>
</dbReference>
<dbReference type="InterPro" id="IPR011006">
    <property type="entry name" value="CheY-like_superfamily"/>
</dbReference>
<dbReference type="Gene3D" id="3.40.50.300">
    <property type="entry name" value="P-loop containing nucleotide triphosphate hydrolases"/>
    <property type="match status" value="1"/>
</dbReference>
<keyword evidence="4" id="KW-0804">Transcription</keyword>
<evidence type="ECO:0000313" key="9">
    <source>
        <dbReference type="Proteomes" id="UP000626148"/>
    </source>
</evidence>
<dbReference type="PANTHER" id="PTHR32071:SF113">
    <property type="entry name" value="ALGINATE BIOSYNTHESIS TRANSCRIPTIONAL REGULATORY PROTEIN ALGB"/>
    <property type="match status" value="1"/>
</dbReference>
<dbReference type="NCBIfam" id="TIGR02915">
    <property type="entry name" value="PEP_resp_reg"/>
    <property type="match status" value="1"/>
</dbReference>
<dbReference type="InterPro" id="IPR002078">
    <property type="entry name" value="Sigma_54_int"/>
</dbReference>
<dbReference type="SUPFAM" id="SSF52540">
    <property type="entry name" value="P-loop containing nucleoside triphosphate hydrolases"/>
    <property type="match status" value="1"/>
</dbReference>
<evidence type="ECO:0000256" key="1">
    <source>
        <dbReference type="ARBA" id="ARBA00022741"/>
    </source>
</evidence>
<dbReference type="Proteomes" id="UP000626148">
    <property type="component" value="Unassembled WGS sequence"/>
</dbReference>
<dbReference type="PROSITE" id="PS50110">
    <property type="entry name" value="RESPONSE_REGULATORY"/>
    <property type="match status" value="1"/>
</dbReference>
<keyword evidence="5" id="KW-0597">Phosphoprotein</keyword>
<dbReference type="SUPFAM" id="SSF52172">
    <property type="entry name" value="CheY-like"/>
    <property type="match status" value="1"/>
</dbReference>
<dbReference type="PROSITE" id="PS50045">
    <property type="entry name" value="SIGMA54_INTERACT_4"/>
    <property type="match status" value="1"/>
</dbReference>
<organism evidence="8 9">
    <name type="scientific">Saccharospirillum salsuginis</name>
    <dbReference type="NCBI Taxonomy" id="418750"/>
    <lineage>
        <taxon>Bacteria</taxon>
        <taxon>Pseudomonadati</taxon>
        <taxon>Pseudomonadota</taxon>
        <taxon>Gammaproteobacteria</taxon>
        <taxon>Oceanospirillales</taxon>
        <taxon>Saccharospirillaceae</taxon>
        <taxon>Saccharospirillum</taxon>
    </lineage>
</organism>
<dbReference type="InterPro" id="IPR058031">
    <property type="entry name" value="AAA_lid_NorR"/>
</dbReference>
<dbReference type="GO" id="GO:0043565">
    <property type="term" value="F:sequence-specific DNA binding"/>
    <property type="evidence" value="ECO:0007669"/>
    <property type="project" value="InterPro"/>
</dbReference>
<dbReference type="Gene3D" id="3.40.50.2300">
    <property type="match status" value="1"/>
</dbReference>
<evidence type="ECO:0000259" key="6">
    <source>
        <dbReference type="PROSITE" id="PS50045"/>
    </source>
</evidence>
<evidence type="ECO:0000256" key="2">
    <source>
        <dbReference type="ARBA" id="ARBA00022840"/>
    </source>
</evidence>
<dbReference type="InterPro" id="IPR014264">
    <property type="entry name" value="PEP-CTERM_resp_reg"/>
</dbReference>
<evidence type="ECO:0000256" key="3">
    <source>
        <dbReference type="ARBA" id="ARBA00023015"/>
    </source>
</evidence>
<dbReference type="SUPFAM" id="SSF46689">
    <property type="entry name" value="Homeodomain-like"/>
    <property type="match status" value="1"/>
</dbReference>
<keyword evidence="2" id="KW-0067">ATP-binding</keyword>
<proteinExistence type="predicted"/>
<evidence type="ECO:0000256" key="5">
    <source>
        <dbReference type="PROSITE-ProRule" id="PRU00169"/>
    </source>
</evidence>
<dbReference type="Gene3D" id="1.10.8.60">
    <property type="match status" value="1"/>
</dbReference>
<dbReference type="Pfam" id="PF00072">
    <property type="entry name" value="Response_reg"/>
    <property type="match status" value="1"/>
</dbReference>
<dbReference type="InterPro" id="IPR001789">
    <property type="entry name" value="Sig_transdc_resp-reg_receiver"/>
</dbReference>
<dbReference type="PROSITE" id="PS00676">
    <property type="entry name" value="SIGMA54_INTERACT_2"/>
    <property type="match status" value="1"/>
</dbReference>
<gene>
    <name evidence="8" type="ORF">GCM10007392_16400</name>
</gene>
<evidence type="ECO:0000259" key="7">
    <source>
        <dbReference type="PROSITE" id="PS50110"/>
    </source>
</evidence>
<evidence type="ECO:0000256" key="4">
    <source>
        <dbReference type="ARBA" id="ARBA00023163"/>
    </source>
</evidence>
<accession>A0A918K4W9</accession>
<dbReference type="Pfam" id="PF02954">
    <property type="entry name" value="HTH_8"/>
    <property type="match status" value="1"/>
</dbReference>
<dbReference type="SMART" id="SM00382">
    <property type="entry name" value="AAA"/>
    <property type="match status" value="1"/>
</dbReference>
<comment type="caution">
    <text evidence="8">The sequence shown here is derived from an EMBL/GenBank/DDBJ whole genome shotgun (WGS) entry which is preliminary data.</text>
</comment>
<dbReference type="InterPro" id="IPR027417">
    <property type="entry name" value="P-loop_NTPase"/>
</dbReference>
<dbReference type="AlphaFoldDB" id="A0A918K4W9"/>
<dbReference type="GO" id="GO:0000160">
    <property type="term" value="P:phosphorelay signal transduction system"/>
    <property type="evidence" value="ECO:0007669"/>
    <property type="project" value="InterPro"/>
</dbReference>
<dbReference type="RefSeq" id="WP_189608048.1">
    <property type="nucleotide sequence ID" value="NZ_BMXR01000003.1"/>
</dbReference>
<dbReference type="CDD" id="cd00156">
    <property type="entry name" value="REC"/>
    <property type="match status" value="1"/>
</dbReference>
<protein>
    <submittedName>
        <fullName evidence="8">PEP-CTERM-box response regulator transcription factor</fullName>
    </submittedName>
</protein>
<keyword evidence="1" id="KW-0547">Nucleotide-binding</keyword>
<reference evidence="8" key="2">
    <citation type="submission" date="2020-09" db="EMBL/GenBank/DDBJ databases">
        <authorList>
            <person name="Sun Q."/>
            <person name="Kim S."/>
        </authorList>
    </citation>
    <scope>NUCLEOTIDE SEQUENCE</scope>
    <source>
        <strain evidence="8">KCTC 22169</strain>
    </source>
</reference>
<reference evidence="8" key="1">
    <citation type="journal article" date="2014" name="Int. J. Syst. Evol. Microbiol.">
        <title>Complete genome sequence of Corynebacterium casei LMG S-19264T (=DSM 44701T), isolated from a smear-ripened cheese.</title>
        <authorList>
            <consortium name="US DOE Joint Genome Institute (JGI-PGF)"/>
            <person name="Walter F."/>
            <person name="Albersmeier A."/>
            <person name="Kalinowski J."/>
            <person name="Ruckert C."/>
        </authorList>
    </citation>
    <scope>NUCLEOTIDE SEQUENCE</scope>
    <source>
        <strain evidence="8">KCTC 22169</strain>
    </source>
</reference>